<dbReference type="PANTHER" id="PTHR10791">
    <property type="entry name" value="RAG1-ACTIVATING PROTEIN 1"/>
    <property type="match status" value="1"/>
</dbReference>
<proteinExistence type="predicted"/>
<evidence type="ECO:0000313" key="5">
    <source>
        <dbReference type="EMBL" id="KAF4033792.1"/>
    </source>
</evidence>
<evidence type="ECO:0000256" key="3">
    <source>
        <dbReference type="SAM" id="Phobius"/>
    </source>
</evidence>
<keyword evidence="9" id="KW-1185">Reference proteome</keyword>
<protein>
    <submittedName>
        <fullName evidence="4">Uncharacterized protein</fullName>
    </submittedName>
</protein>
<dbReference type="Proteomes" id="UP000602510">
    <property type="component" value="Unassembled WGS sequence"/>
</dbReference>
<dbReference type="EMBL" id="JAACNO010000132">
    <property type="protein sequence ID" value="KAF4149823.1"/>
    <property type="molecule type" value="Genomic_DNA"/>
</dbReference>
<gene>
    <name evidence="5" type="ORF">GN244_ATG14255</name>
    <name evidence="4" type="ORF">GN244_ATG20650</name>
    <name evidence="8" type="ORF">GN958_ATG00985</name>
    <name evidence="7" type="ORF">GN958_ATG09484</name>
    <name evidence="6" type="ORF">GN958_ATG15205</name>
</gene>
<evidence type="ECO:0000313" key="6">
    <source>
        <dbReference type="EMBL" id="KAF4135593.1"/>
    </source>
</evidence>
<evidence type="ECO:0000313" key="8">
    <source>
        <dbReference type="EMBL" id="KAF4149823.1"/>
    </source>
</evidence>
<sequence length="136" mass="14665">MPPIMLFTNCFTLSFNSYVMHDVVPLFVTSVLGVIVGGILTSLFYCWTNHKKESAQVIILAIFVCVFGVLAVTGVTGQTHSVSTTLGFITIATTIVLYASPMATVIRVLQTKTASSMLFNMEVVNVTVLGGSCIHR</sequence>
<reference evidence="4" key="1">
    <citation type="submission" date="2020-04" db="EMBL/GenBank/DDBJ databases">
        <title>Hybrid Assembly of Korean Phytophthora infestans isolates.</title>
        <authorList>
            <person name="Prokchorchik M."/>
            <person name="Lee Y."/>
            <person name="Seo J."/>
            <person name="Cho J.-H."/>
            <person name="Park Y.-E."/>
            <person name="Jang D.-C."/>
            <person name="Im J.-S."/>
            <person name="Choi J.-G."/>
            <person name="Park H.-J."/>
            <person name="Lee G.-B."/>
            <person name="Lee Y.-G."/>
            <person name="Hong S.-Y."/>
            <person name="Cho K."/>
            <person name="Sohn K.H."/>
        </authorList>
    </citation>
    <scope>NUCLEOTIDE SEQUENCE</scope>
    <source>
        <strain evidence="4">KR_1_A1</strain>
        <strain evidence="6">KR_2_A2</strain>
    </source>
</reference>
<accession>A0A833SD36</accession>
<feature type="transmembrane region" description="Helical" evidence="3">
    <location>
        <begin position="57"/>
        <end position="76"/>
    </location>
</feature>
<keyword evidence="3" id="KW-0472">Membrane</keyword>
<organism evidence="4 9">
    <name type="scientific">Phytophthora infestans</name>
    <name type="common">Potato late blight agent</name>
    <name type="synonym">Botrytis infestans</name>
    <dbReference type="NCBI Taxonomy" id="4787"/>
    <lineage>
        <taxon>Eukaryota</taxon>
        <taxon>Sar</taxon>
        <taxon>Stramenopiles</taxon>
        <taxon>Oomycota</taxon>
        <taxon>Peronosporomycetes</taxon>
        <taxon>Peronosporales</taxon>
        <taxon>Peronosporaceae</taxon>
        <taxon>Phytophthora</taxon>
    </lineage>
</organism>
<keyword evidence="3" id="KW-0812">Transmembrane</keyword>
<feature type="transmembrane region" description="Helical" evidence="3">
    <location>
        <begin position="23"/>
        <end position="45"/>
    </location>
</feature>
<evidence type="ECO:0000313" key="4">
    <source>
        <dbReference type="EMBL" id="KAF4027714.1"/>
    </source>
</evidence>
<evidence type="ECO:0000313" key="9">
    <source>
        <dbReference type="Proteomes" id="UP000602510"/>
    </source>
</evidence>
<comment type="caution">
    <text evidence="4">The sequence shown here is derived from an EMBL/GenBank/DDBJ whole genome shotgun (WGS) entry which is preliminary data.</text>
</comment>
<evidence type="ECO:0000313" key="7">
    <source>
        <dbReference type="EMBL" id="KAF4141328.1"/>
    </source>
</evidence>
<evidence type="ECO:0000256" key="2">
    <source>
        <dbReference type="ARBA" id="ARBA00022475"/>
    </source>
</evidence>
<keyword evidence="2" id="KW-1003">Cell membrane</keyword>
<dbReference type="AlphaFoldDB" id="A0A833SD36"/>
<dbReference type="Proteomes" id="UP000704712">
    <property type="component" value="Unassembled WGS sequence"/>
</dbReference>
<keyword evidence="3" id="KW-1133">Transmembrane helix</keyword>
<dbReference type="EMBL" id="JAACNO010001353">
    <property type="protein sequence ID" value="KAF4141328.1"/>
    <property type="molecule type" value="Genomic_DNA"/>
</dbReference>
<evidence type="ECO:0000256" key="1">
    <source>
        <dbReference type="ARBA" id="ARBA00004651"/>
    </source>
</evidence>
<dbReference type="GO" id="GO:0051119">
    <property type="term" value="F:sugar transmembrane transporter activity"/>
    <property type="evidence" value="ECO:0007669"/>
    <property type="project" value="InterPro"/>
</dbReference>
<dbReference type="InterPro" id="IPR047664">
    <property type="entry name" value="SWEET"/>
</dbReference>
<dbReference type="GO" id="GO:0005886">
    <property type="term" value="C:plasma membrane"/>
    <property type="evidence" value="ECO:0007669"/>
    <property type="project" value="UniProtKB-SubCell"/>
</dbReference>
<dbReference type="EMBL" id="WSZM01001325">
    <property type="protein sequence ID" value="KAF4027714.1"/>
    <property type="molecule type" value="Genomic_DNA"/>
</dbReference>
<comment type="subcellular location">
    <subcellularLocation>
        <location evidence="1">Cell membrane</location>
        <topology evidence="1">Multi-pass membrane protein</topology>
    </subcellularLocation>
</comment>
<name>A0A833SD36_PHYIN</name>
<dbReference type="EMBL" id="WSZM01000407">
    <property type="protein sequence ID" value="KAF4033792.1"/>
    <property type="molecule type" value="Genomic_DNA"/>
</dbReference>
<feature type="transmembrane region" description="Helical" evidence="3">
    <location>
        <begin position="88"/>
        <end position="109"/>
    </location>
</feature>
<dbReference type="EMBL" id="JAACNO010002106">
    <property type="protein sequence ID" value="KAF4135593.1"/>
    <property type="molecule type" value="Genomic_DNA"/>
</dbReference>
<dbReference type="PANTHER" id="PTHR10791:SF30">
    <property type="entry name" value="SUGAR TRANSPORTER SWEET1"/>
    <property type="match status" value="1"/>
</dbReference>